<gene>
    <name evidence="10" type="ordered locus">Dret_1654</name>
</gene>
<evidence type="ECO:0000256" key="8">
    <source>
        <dbReference type="SAM" id="Phobius"/>
    </source>
</evidence>
<dbReference type="GO" id="GO:0005886">
    <property type="term" value="C:plasma membrane"/>
    <property type="evidence" value="ECO:0007669"/>
    <property type="project" value="UniProtKB-SubCell"/>
</dbReference>
<dbReference type="Proteomes" id="UP000001052">
    <property type="component" value="Chromosome"/>
</dbReference>
<evidence type="ECO:0000313" key="11">
    <source>
        <dbReference type="Proteomes" id="UP000001052"/>
    </source>
</evidence>
<dbReference type="InterPro" id="IPR017270">
    <property type="entry name" value="MotA/TolQ/ExbB-rel"/>
</dbReference>
<comment type="subcellular location">
    <subcellularLocation>
        <location evidence="1">Cell membrane</location>
        <topology evidence="1">Multi-pass membrane protein</topology>
    </subcellularLocation>
    <subcellularLocation>
        <location evidence="6">Membrane</location>
        <topology evidence="6">Multi-pass membrane protein</topology>
    </subcellularLocation>
</comment>
<dbReference type="RefSeq" id="WP_015752081.1">
    <property type="nucleotide sequence ID" value="NC_013223.1"/>
</dbReference>
<reference evidence="10 11" key="2">
    <citation type="journal article" date="2010" name="Stand. Genomic Sci.">
        <title>Complete genome sequence of Desulfohalobium retbaense type strain (HR(100)).</title>
        <authorList>
            <person name="Spring S."/>
            <person name="Nolan M."/>
            <person name="Lapidus A."/>
            <person name="Glavina Del Rio T."/>
            <person name="Copeland A."/>
            <person name="Tice H."/>
            <person name="Cheng J.F."/>
            <person name="Lucas S."/>
            <person name="Land M."/>
            <person name="Chen F."/>
            <person name="Bruce D."/>
            <person name="Goodwin L."/>
            <person name="Pitluck S."/>
            <person name="Ivanova N."/>
            <person name="Mavromatis K."/>
            <person name="Mikhailova N."/>
            <person name="Pati A."/>
            <person name="Chen A."/>
            <person name="Palaniappan K."/>
            <person name="Hauser L."/>
            <person name="Chang Y.J."/>
            <person name="Jeffries C.D."/>
            <person name="Munk C."/>
            <person name="Kiss H."/>
            <person name="Chain P."/>
            <person name="Han C."/>
            <person name="Brettin T."/>
            <person name="Detter J.C."/>
            <person name="Schuler E."/>
            <person name="Goker M."/>
            <person name="Rohde M."/>
            <person name="Bristow J."/>
            <person name="Eisen J.A."/>
            <person name="Markowitz V."/>
            <person name="Hugenholtz P."/>
            <person name="Kyrpides N.C."/>
            <person name="Klenk H.P."/>
        </authorList>
    </citation>
    <scope>NUCLEOTIDE SEQUENCE [LARGE SCALE GENOMIC DNA]</scope>
    <source>
        <strain evidence="10 11">DSM 5692</strain>
    </source>
</reference>
<evidence type="ECO:0000256" key="4">
    <source>
        <dbReference type="ARBA" id="ARBA00022989"/>
    </source>
</evidence>
<dbReference type="GO" id="GO:0017038">
    <property type="term" value="P:protein import"/>
    <property type="evidence" value="ECO:0007669"/>
    <property type="project" value="TreeGrafter"/>
</dbReference>
<dbReference type="Pfam" id="PF01618">
    <property type="entry name" value="MotA_ExbB"/>
    <property type="match status" value="1"/>
</dbReference>
<sequence>MPPLPTVAKRTWALFGLLAVLIGIPVCAAAGNWTAVRETLVDTANRTEDQARLTSTLVQQDKTALHNRLESLQKRLREEQAALEANQASLTRAKDQLEAARREQSREQETIRQIKSALSAAAGDLRQQLDQSALGAEIGNRPLLDRLEGNGTLASMQDINALVSLFFSYIERSGEVQRFKDQIITSDGSSGQADIVLAGPLTGFYRTAQGKTGFLSGAASEGSSLQALPASPSWFTARRIGKFFDDETNVLPLDLTGRARDHLRDQDSWRTWIRRGGVFIWPLLAVAGVALLLALERGLALLRLGSPPPALIREIADLASRGSLNEAIRLCQKQRGKPACLVLGRILERAPAPRQAIEDAQHEAILNLMPRLERFLPTLQVLAAIAPLLGLLGTVTGMIGTFQTITIFGTGKPEMMAGGISEALLTTQFGLAIAIPLLLVHHLFDRRVERIVADCEETGATLILGLQQGGAILAEDSDGQ</sequence>
<dbReference type="PANTHER" id="PTHR30625">
    <property type="entry name" value="PROTEIN TOLQ"/>
    <property type="match status" value="1"/>
</dbReference>
<dbReference type="KEGG" id="drt:Dret_1654"/>
<keyword evidence="5 8" id="KW-0472">Membrane</keyword>
<keyword evidence="6" id="KW-0813">Transport</keyword>
<dbReference type="PIRSF" id="PIRSF037714">
    <property type="entry name" value="TolR"/>
    <property type="match status" value="1"/>
</dbReference>
<evidence type="ECO:0000256" key="7">
    <source>
        <dbReference type="SAM" id="Coils"/>
    </source>
</evidence>
<evidence type="ECO:0000256" key="6">
    <source>
        <dbReference type="RuleBase" id="RU004057"/>
    </source>
</evidence>
<evidence type="ECO:0000256" key="3">
    <source>
        <dbReference type="ARBA" id="ARBA00022692"/>
    </source>
</evidence>
<feature type="transmembrane region" description="Helical" evidence="8">
    <location>
        <begin position="420"/>
        <end position="440"/>
    </location>
</feature>
<dbReference type="InterPro" id="IPR050790">
    <property type="entry name" value="ExbB/TolQ_transport"/>
</dbReference>
<dbReference type="AlphaFoldDB" id="C8X3E1"/>
<evidence type="ECO:0000256" key="5">
    <source>
        <dbReference type="ARBA" id="ARBA00023136"/>
    </source>
</evidence>
<keyword evidence="2" id="KW-1003">Cell membrane</keyword>
<feature type="domain" description="MotA/TolQ/ExbB proton channel" evidence="9">
    <location>
        <begin position="353"/>
        <end position="456"/>
    </location>
</feature>
<keyword evidence="3 8" id="KW-0812">Transmembrane</keyword>
<feature type="transmembrane region" description="Helical" evidence="8">
    <location>
        <begin position="379"/>
        <end position="400"/>
    </location>
</feature>
<evidence type="ECO:0000259" key="9">
    <source>
        <dbReference type="Pfam" id="PF01618"/>
    </source>
</evidence>
<feature type="transmembrane region" description="Helical" evidence="8">
    <location>
        <begin position="278"/>
        <end position="295"/>
    </location>
</feature>
<keyword evidence="6" id="KW-0653">Protein transport</keyword>
<feature type="coiled-coil region" evidence="7">
    <location>
        <begin position="62"/>
        <end position="117"/>
    </location>
</feature>
<dbReference type="eggNOG" id="COG0811">
    <property type="taxonomic scope" value="Bacteria"/>
</dbReference>
<dbReference type="STRING" id="485915.Dret_1654"/>
<evidence type="ECO:0000256" key="2">
    <source>
        <dbReference type="ARBA" id="ARBA00022475"/>
    </source>
</evidence>
<protein>
    <submittedName>
        <fullName evidence="10">MotA/TolQ/ExbB proton channel</fullName>
    </submittedName>
</protein>
<comment type="similarity">
    <text evidence="6">Belongs to the exbB/tolQ family.</text>
</comment>
<keyword evidence="7" id="KW-0175">Coiled coil</keyword>
<dbReference type="InterPro" id="IPR002898">
    <property type="entry name" value="MotA_ExbB_proton_chnl"/>
</dbReference>
<keyword evidence="4 8" id="KW-1133">Transmembrane helix</keyword>
<proteinExistence type="inferred from homology"/>
<dbReference type="PANTHER" id="PTHR30625:SF11">
    <property type="entry name" value="MOTA_TOLQ_EXBB PROTON CHANNEL DOMAIN-CONTAINING PROTEIN"/>
    <property type="match status" value="1"/>
</dbReference>
<organism evidence="10 11">
    <name type="scientific">Desulfohalobium retbaense (strain ATCC 49708 / DSM 5692 / JCM 16813 / HR100)</name>
    <dbReference type="NCBI Taxonomy" id="485915"/>
    <lineage>
        <taxon>Bacteria</taxon>
        <taxon>Pseudomonadati</taxon>
        <taxon>Thermodesulfobacteriota</taxon>
        <taxon>Desulfovibrionia</taxon>
        <taxon>Desulfovibrionales</taxon>
        <taxon>Desulfohalobiaceae</taxon>
        <taxon>Desulfohalobium</taxon>
    </lineage>
</organism>
<evidence type="ECO:0000313" key="10">
    <source>
        <dbReference type="EMBL" id="ACV68938.1"/>
    </source>
</evidence>
<evidence type="ECO:0000256" key="1">
    <source>
        <dbReference type="ARBA" id="ARBA00004651"/>
    </source>
</evidence>
<name>C8X3E1_DESRD</name>
<dbReference type="EMBL" id="CP001734">
    <property type="protein sequence ID" value="ACV68938.1"/>
    <property type="molecule type" value="Genomic_DNA"/>
</dbReference>
<accession>C8X3E1</accession>
<dbReference type="HOGENOM" id="CLU_047225_0_0_7"/>
<reference evidence="11" key="1">
    <citation type="submission" date="2009-09" db="EMBL/GenBank/DDBJ databases">
        <title>The complete chromosome of Desulfohalobium retbaense DSM 5692.</title>
        <authorList>
            <consortium name="US DOE Joint Genome Institute (JGI-PGF)"/>
            <person name="Lucas S."/>
            <person name="Copeland A."/>
            <person name="Lapidus A."/>
            <person name="Glavina del Rio T."/>
            <person name="Dalin E."/>
            <person name="Tice H."/>
            <person name="Bruce D."/>
            <person name="Goodwin L."/>
            <person name="Pitluck S."/>
            <person name="Kyrpides N."/>
            <person name="Mavromatis K."/>
            <person name="Ivanova N."/>
            <person name="Mikhailova N."/>
            <person name="Munk A.C."/>
            <person name="Brettin T."/>
            <person name="Detter J.C."/>
            <person name="Han C."/>
            <person name="Tapia R."/>
            <person name="Larimer F."/>
            <person name="Land M."/>
            <person name="Hauser L."/>
            <person name="Markowitz V."/>
            <person name="Cheng J.-F."/>
            <person name="Hugenholtz P."/>
            <person name="Woyke T."/>
            <person name="Wu D."/>
            <person name="Spring S."/>
            <person name="Klenk H.-P."/>
            <person name="Eisen J.A."/>
        </authorList>
    </citation>
    <scope>NUCLEOTIDE SEQUENCE [LARGE SCALE GENOMIC DNA]</scope>
    <source>
        <strain evidence="11">DSM 5692</strain>
    </source>
</reference>
<keyword evidence="11" id="KW-1185">Reference proteome</keyword>